<evidence type="ECO:0000256" key="16">
    <source>
        <dbReference type="RuleBase" id="RU362033"/>
    </source>
</evidence>
<dbReference type="GO" id="GO:0005886">
    <property type="term" value="C:plasma membrane"/>
    <property type="evidence" value="ECO:0007669"/>
    <property type="project" value="TreeGrafter"/>
</dbReference>
<dbReference type="GO" id="GO:0140326">
    <property type="term" value="F:ATPase-coupled intramembrane lipid transporter activity"/>
    <property type="evidence" value="ECO:0007669"/>
    <property type="project" value="UniProtKB-EC"/>
</dbReference>
<feature type="transmembrane region" description="Helical" evidence="16">
    <location>
        <begin position="435"/>
        <end position="456"/>
    </location>
</feature>
<feature type="binding site" evidence="14">
    <location>
        <position position="652"/>
    </location>
    <ligand>
        <name>ATP</name>
        <dbReference type="ChEBI" id="CHEBI:30616"/>
    </ligand>
</feature>
<dbReference type="AlphaFoldDB" id="A0AAD8WBH6"/>
<feature type="transmembrane region" description="Helical" evidence="16">
    <location>
        <begin position="1085"/>
        <end position="1102"/>
    </location>
</feature>
<feature type="domain" description="P-type ATPase A" evidence="18">
    <location>
        <begin position="216"/>
        <end position="281"/>
    </location>
</feature>
<feature type="transmembrane region" description="Helical" evidence="16">
    <location>
        <begin position="974"/>
        <end position="993"/>
    </location>
</feature>
<gene>
    <name evidence="21" type="ORF">QYE76_068221</name>
</gene>
<feature type="binding site" evidence="15">
    <location>
        <position position="912"/>
    </location>
    <ligand>
        <name>Mg(2+)</name>
        <dbReference type="ChEBI" id="CHEBI:18420"/>
    </ligand>
</feature>
<dbReference type="NCBIfam" id="TIGR01652">
    <property type="entry name" value="ATPase-Plipid"/>
    <property type="match status" value="1"/>
</dbReference>
<sequence length="1208" mass="134167">MRPERPPLHPPAQSSHEAAEADMDLPVGRLPDPLPSPIIKHSPSMSIHSRSLRSSSVHFAAAADFRSRSKPESASPSIESFRTAQSRTPGVSRSSTRRSASERLGSQRDLRDEDARFVYINDAPRTNAPPAVLPDNSVHTAKYSIATFLPRNLYEQFHRVANVYFLILAALNFVPQLLVFSPVAGILPLAFVLGVTAVKDGYEDWRRHRSDKNENNRTASVLVDGVFRPKRWKEMQVGDVVRVVANETMPCDMVLLSTSDPTGVAYVQTINLDGESNLKTRYAKQETMLTPPEALAGLIKCEKPNRNIYGFLATVDLDGRRAVSLGTSSIMLRGCELKNTSWAIGVAVYTGSDTKVMLNNSGAPSKRSRLDTQMNRETIALAVTLALLCFTVALLAGIWLGDHNDKLGVIPFFRKYDYSSLEVGKYNWFGTGAQVLFTFMSGVIQFQVMIPIALFISMEIVRAGQAYFMVQDDYMFDDKNKARFQCRALNINEDLGQIKFVFSDKTGTLTENKMEFRCASVHGRDFSENDGGEEDRNAVLVDGVSLRPKTPVRTDPKLTALLKDGTGTMAARARDLFLALATCNTIVPIVEEDPADPAAKVLEYQGESPDEQALVYAAAAYGHTLVERTSGHIIVDVFGTRQRFDVLGLHEFDSDRKRMSVIIGCPDKTVKLFVKGADSSMFGIIDKTLNPDVVQATEKHLHSYSSVGLRTLVIGVRDLSQAEFQEWQMAYEKASTALLGRGNQLRSVAANIERNMRLLGASGIEDKLQEGVPEAIEKLRQAGIKVWVLTGDKQETAISIGYSCKLLTREMTQIVINSNSRESCRKSLDDAISMVNKLRSLSTDSQSRVPLALIIDGNSLVYIFDTDREEKLFEVAIGCDVVLCCRVAPLQKAGIVDLIKKRTSDMTLAIGDGANDVSMIQMADVGIGISGQEGRQAVMASDFAMGQFRFLVPLLLVHGHWNYQRMGYMILYNFYRNATFVFVLFWYVLYTGYTLTTAITEWSSVLYSVIYTAVPTIVVAILDKDLSRSTLLKYPQLYGAGQREENYNLRLFIFIMMDSVWQSVAVFFIPYLAYRNSAIDSASLGDLWTLSVVILVNIHLAMDVIRWTWITHAAIWGSIVATWICVIVIDSIPSLPGFWAIYKVMGTGLFWALLLAVIVVGMIPHFAAKAISEHFMPSDIQIAREMEKSQDSHDVSHPEVQLSTIARA</sequence>
<dbReference type="InterPro" id="IPR032631">
    <property type="entry name" value="P-type_ATPase_N"/>
</dbReference>
<comment type="similarity">
    <text evidence="3 16">Belongs to the cation transport ATPase (P-type) (TC 3.A.3) family. Type IV subfamily.</text>
</comment>
<feature type="compositionally biased region" description="Polar residues" evidence="17">
    <location>
        <begin position="72"/>
        <end position="91"/>
    </location>
</feature>
<feature type="transmembrane region" description="Helical" evidence="16">
    <location>
        <begin position="379"/>
        <end position="400"/>
    </location>
</feature>
<dbReference type="PANTHER" id="PTHR24092">
    <property type="entry name" value="PROBABLE PHOSPHOLIPID-TRANSPORTING ATPASE"/>
    <property type="match status" value="1"/>
</dbReference>
<dbReference type="InterPro" id="IPR023298">
    <property type="entry name" value="ATPase_P-typ_TM_dom_sf"/>
</dbReference>
<evidence type="ECO:0000259" key="18">
    <source>
        <dbReference type="Pfam" id="PF00122"/>
    </source>
</evidence>
<dbReference type="NCBIfam" id="TIGR01494">
    <property type="entry name" value="ATPase_P-type"/>
    <property type="match status" value="2"/>
</dbReference>
<keyword evidence="11 16" id="KW-0472">Membrane</keyword>
<feature type="binding site" evidence="14">
    <location>
        <position position="915"/>
    </location>
    <ligand>
        <name>ATP</name>
        <dbReference type="ChEBI" id="CHEBI:30616"/>
    </ligand>
</feature>
<dbReference type="GO" id="GO:0005524">
    <property type="term" value="F:ATP binding"/>
    <property type="evidence" value="ECO:0007669"/>
    <property type="project" value="UniProtKB-UniRule"/>
</dbReference>
<feature type="binding site" evidence="14">
    <location>
        <position position="505"/>
    </location>
    <ligand>
        <name>ATP</name>
        <dbReference type="ChEBI" id="CHEBI:30616"/>
    </ligand>
</feature>
<feature type="binding site" evidence="14">
    <location>
        <position position="675"/>
    </location>
    <ligand>
        <name>ATP</name>
        <dbReference type="ChEBI" id="CHEBI:30616"/>
    </ligand>
</feature>
<feature type="binding site" evidence="15">
    <location>
        <position position="506"/>
    </location>
    <ligand>
        <name>Mg(2+)</name>
        <dbReference type="ChEBI" id="CHEBI:18420"/>
    </ligand>
</feature>
<dbReference type="EC" id="7.6.2.1" evidence="16"/>
<keyword evidence="5 15" id="KW-0479">Metal-binding</keyword>
<evidence type="ECO:0000259" key="20">
    <source>
        <dbReference type="Pfam" id="PF16212"/>
    </source>
</evidence>
<evidence type="ECO:0000256" key="15">
    <source>
        <dbReference type="PIRSR" id="PIRSR606539-3"/>
    </source>
</evidence>
<comment type="cofactor">
    <cofactor evidence="15">
        <name>Mg(2+)</name>
        <dbReference type="ChEBI" id="CHEBI:18420"/>
    </cofactor>
</comment>
<comment type="subcellular location">
    <subcellularLocation>
        <location evidence="2">Endomembrane system</location>
    </subcellularLocation>
    <subcellularLocation>
        <location evidence="1 16">Membrane</location>
        <topology evidence="1 16">Multi-pass membrane protein</topology>
    </subcellularLocation>
</comment>
<dbReference type="Gene3D" id="3.40.1110.10">
    <property type="entry name" value="Calcium-transporting ATPase, cytoplasmic domain N"/>
    <property type="match status" value="1"/>
</dbReference>
<feature type="binding site" evidence="14">
    <location>
        <position position="916"/>
    </location>
    <ligand>
        <name>ATP</name>
        <dbReference type="ChEBI" id="CHEBI:30616"/>
    </ligand>
</feature>
<evidence type="ECO:0000256" key="6">
    <source>
        <dbReference type="ARBA" id="ARBA00022741"/>
    </source>
</evidence>
<dbReference type="Gene3D" id="3.40.50.1000">
    <property type="entry name" value="HAD superfamily/HAD-like"/>
    <property type="match status" value="1"/>
</dbReference>
<keyword evidence="9 16" id="KW-1278">Translocase</keyword>
<dbReference type="InterPro" id="IPR036412">
    <property type="entry name" value="HAD-like_sf"/>
</dbReference>
<feature type="binding site" evidence="15">
    <location>
        <position position="916"/>
    </location>
    <ligand>
        <name>Mg(2+)</name>
        <dbReference type="ChEBI" id="CHEBI:18420"/>
    </ligand>
</feature>
<dbReference type="GO" id="GO:0016887">
    <property type="term" value="F:ATP hydrolysis activity"/>
    <property type="evidence" value="ECO:0007669"/>
    <property type="project" value="InterPro"/>
</dbReference>
<feature type="binding site" evidence="14">
    <location>
        <position position="886"/>
    </location>
    <ligand>
        <name>ATP</name>
        <dbReference type="ChEBI" id="CHEBI:30616"/>
    </ligand>
</feature>
<dbReference type="PRINTS" id="PR00119">
    <property type="entry name" value="CATATPASE"/>
</dbReference>
<feature type="binding site" evidence="14">
    <location>
        <position position="710"/>
    </location>
    <ligand>
        <name>ATP</name>
        <dbReference type="ChEBI" id="CHEBI:30616"/>
    </ligand>
</feature>
<keyword evidence="4 16" id="KW-0812">Transmembrane</keyword>
<dbReference type="InterPro" id="IPR001757">
    <property type="entry name" value="P_typ_ATPase"/>
</dbReference>
<dbReference type="InterPro" id="IPR018303">
    <property type="entry name" value="ATPase_P-typ_P_site"/>
</dbReference>
<evidence type="ECO:0000259" key="19">
    <source>
        <dbReference type="Pfam" id="PF16209"/>
    </source>
</evidence>
<dbReference type="Gene3D" id="2.70.150.10">
    <property type="entry name" value="Calcium-transporting ATPase, cytoplasmic transduction domain A"/>
    <property type="match status" value="1"/>
</dbReference>
<dbReference type="SUPFAM" id="SSF81660">
    <property type="entry name" value="Metal cation-transporting ATPase, ATP-binding domain N"/>
    <property type="match status" value="1"/>
</dbReference>
<evidence type="ECO:0000256" key="9">
    <source>
        <dbReference type="ARBA" id="ARBA00022967"/>
    </source>
</evidence>
<evidence type="ECO:0000313" key="22">
    <source>
        <dbReference type="Proteomes" id="UP001231189"/>
    </source>
</evidence>
<organism evidence="21 22">
    <name type="scientific">Lolium multiflorum</name>
    <name type="common">Italian ryegrass</name>
    <name type="synonym">Lolium perenne subsp. multiflorum</name>
    <dbReference type="NCBI Taxonomy" id="4521"/>
    <lineage>
        <taxon>Eukaryota</taxon>
        <taxon>Viridiplantae</taxon>
        <taxon>Streptophyta</taxon>
        <taxon>Embryophyta</taxon>
        <taxon>Tracheophyta</taxon>
        <taxon>Spermatophyta</taxon>
        <taxon>Magnoliopsida</taxon>
        <taxon>Liliopsida</taxon>
        <taxon>Poales</taxon>
        <taxon>Poaceae</taxon>
        <taxon>BOP clade</taxon>
        <taxon>Pooideae</taxon>
        <taxon>Poodae</taxon>
        <taxon>Poeae</taxon>
        <taxon>Poeae Chloroplast Group 2 (Poeae type)</taxon>
        <taxon>Loliodinae</taxon>
        <taxon>Loliinae</taxon>
        <taxon>Lolium</taxon>
    </lineage>
</organism>
<dbReference type="FunFam" id="3.40.50.1000:FF:000221">
    <property type="entry name" value="Phospholipid-transporting ATPase"/>
    <property type="match status" value="1"/>
</dbReference>
<evidence type="ECO:0000256" key="17">
    <source>
        <dbReference type="SAM" id="MobiDB-lite"/>
    </source>
</evidence>
<dbReference type="InterPro" id="IPR023214">
    <property type="entry name" value="HAD_sf"/>
</dbReference>
<evidence type="ECO:0000256" key="4">
    <source>
        <dbReference type="ARBA" id="ARBA00022692"/>
    </source>
</evidence>
<dbReference type="PANTHER" id="PTHR24092:SF181">
    <property type="entry name" value="PHOSPHOLIPID-TRANSPORTING ATPASE"/>
    <property type="match status" value="1"/>
</dbReference>
<feature type="binding site" evidence="14">
    <location>
        <position position="792"/>
    </location>
    <ligand>
        <name>ATP</name>
        <dbReference type="ChEBI" id="CHEBI:30616"/>
    </ligand>
</feature>
<dbReference type="GO" id="GO:0000287">
    <property type="term" value="F:magnesium ion binding"/>
    <property type="evidence" value="ECO:0007669"/>
    <property type="project" value="UniProtKB-UniRule"/>
</dbReference>
<dbReference type="InterPro" id="IPR059000">
    <property type="entry name" value="ATPase_P-type_domA"/>
</dbReference>
<feature type="transmembrane region" description="Helical" evidence="16">
    <location>
        <begin position="1005"/>
        <end position="1022"/>
    </location>
</feature>
<dbReference type="SUPFAM" id="SSF56784">
    <property type="entry name" value="HAD-like"/>
    <property type="match status" value="1"/>
</dbReference>
<dbReference type="Pfam" id="PF16212">
    <property type="entry name" value="PhoLip_ATPase_C"/>
    <property type="match status" value="1"/>
</dbReference>
<dbReference type="FunFam" id="2.70.150.10:FF:000054">
    <property type="entry name" value="Phospholipid-transporting ATPase"/>
    <property type="match status" value="1"/>
</dbReference>
<dbReference type="SUPFAM" id="SSF81653">
    <property type="entry name" value="Calcium ATPase, transduction domain A"/>
    <property type="match status" value="1"/>
</dbReference>
<feature type="transmembrane region" description="Helical" evidence="16">
    <location>
        <begin position="1109"/>
        <end position="1129"/>
    </location>
</feature>
<dbReference type="SFLD" id="SFLDG00002">
    <property type="entry name" value="C1.7:_P-type_atpase_like"/>
    <property type="match status" value="1"/>
</dbReference>
<feature type="binding site" evidence="14">
    <location>
        <position position="504"/>
    </location>
    <ligand>
        <name>ATP</name>
        <dbReference type="ChEBI" id="CHEBI:30616"/>
    </ligand>
</feature>
<protein>
    <recommendedName>
        <fullName evidence="16">Phospholipid-transporting ATPase</fullName>
        <ecNumber evidence="16">7.6.2.1</ecNumber>
    </recommendedName>
</protein>
<dbReference type="InterPro" id="IPR044492">
    <property type="entry name" value="P_typ_ATPase_HD_dom"/>
</dbReference>
<dbReference type="Pfam" id="PF00122">
    <property type="entry name" value="E1-E2_ATPase"/>
    <property type="match status" value="1"/>
</dbReference>
<dbReference type="SUPFAM" id="SSF81665">
    <property type="entry name" value="Calcium ATPase, transmembrane domain M"/>
    <property type="match status" value="1"/>
</dbReference>
<keyword evidence="10 16" id="KW-1133">Transmembrane helix</keyword>
<feature type="binding site" evidence="14">
    <location>
        <position position="506"/>
    </location>
    <ligand>
        <name>ATP</name>
        <dbReference type="ChEBI" id="CHEBI:30616"/>
    </ligand>
</feature>
<feature type="domain" description="P-type ATPase N-terminal" evidence="19">
    <location>
        <begin position="118"/>
        <end position="184"/>
    </location>
</feature>
<evidence type="ECO:0000256" key="13">
    <source>
        <dbReference type="PIRSR" id="PIRSR606539-1"/>
    </source>
</evidence>
<dbReference type="CDD" id="cd02073">
    <property type="entry name" value="P-type_ATPase_APLT_Dnf-like"/>
    <property type="match status" value="1"/>
</dbReference>
<feature type="transmembrane region" description="Helical" evidence="16">
    <location>
        <begin position="1051"/>
        <end position="1073"/>
    </location>
</feature>
<feature type="binding site" evidence="15">
    <location>
        <position position="504"/>
    </location>
    <ligand>
        <name>Mg(2+)</name>
        <dbReference type="ChEBI" id="CHEBI:18420"/>
    </ligand>
</feature>
<feature type="transmembrane region" description="Helical" evidence="16">
    <location>
        <begin position="184"/>
        <end position="202"/>
    </location>
</feature>
<evidence type="ECO:0000256" key="12">
    <source>
        <dbReference type="ARBA" id="ARBA00034036"/>
    </source>
</evidence>
<feature type="domain" description="P-type ATPase C-terminal" evidence="20">
    <location>
        <begin position="938"/>
        <end position="1178"/>
    </location>
</feature>
<dbReference type="PROSITE" id="PS00154">
    <property type="entry name" value="ATPASE_E1_E2"/>
    <property type="match status" value="1"/>
</dbReference>
<proteinExistence type="inferred from homology"/>
<dbReference type="InterPro" id="IPR006539">
    <property type="entry name" value="P-type_ATPase_IV"/>
</dbReference>
<comment type="catalytic activity">
    <reaction evidence="12 16">
        <text>ATP + H2O + phospholipidSide 1 = ADP + phosphate + phospholipidSide 2.</text>
        <dbReference type="EC" id="7.6.2.1"/>
    </reaction>
</comment>
<keyword evidence="22" id="KW-1185">Reference proteome</keyword>
<evidence type="ECO:0000256" key="5">
    <source>
        <dbReference type="ARBA" id="ARBA00022723"/>
    </source>
</evidence>
<evidence type="ECO:0000256" key="10">
    <source>
        <dbReference type="ARBA" id="ARBA00022989"/>
    </source>
</evidence>
<dbReference type="GO" id="GO:0045332">
    <property type="term" value="P:phospholipid translocation"/>
    <property type="evidence" value="ECO:0007669"/>
    <property type="project" value="TreeGrafter"/>
</dbReference>
<evidence type="ECO:0000313" key="21">
    <source>
        <dbReference type="EMBL" id="KAK1650416.1"/>
    </source>
</evidence>
<keyword evidence="6 14" id="KW-0547">Nucleotide-binding</keyword>
<dbReference type="InterPro" id="IPR008250">
    <property type="entry name" value="ATPase_P-typ_transduc_dom_A_sf"/>
</dbReference>
<feature type="transmembrane region" description="Helical" evidence="16">
    <location>
        <begin position="1149"/>
        <end position="1168"/>
    </location>
</feature>
<keyword evidence="8 15" id="KW-0460">Magnesium</keyword>
<feature type="region of interest" description="Disordered" evidence="17">
    <location>
        <begin position="1"/>
        <end position="107"/>
    </location>
</feature>
<evidence type="ECO:0000256" key="3">
    <source>
        <dbReference type="ARBA" id="ARBA00008109"/>
    </source>
</evidence>
<feature type="binding site" evidence="14">
    <location>
        <position position="790"/>
    </location>
    <ligand>
        <name>ATP</name>
        <dbReference type="ChEBI" id="CHEBI:30616"/>
    </ligand>
</feature>
<reference evidence="21" key="1">
    <citation type="submission" date="2023-07" db="EMBL/GenBank/DDBJ databases">
        <title>A chromosome-level genome assembly of Lolium multiflorum.</title>
        <authorList>
            <person name="Chen Y."/>
            <person name="Copetti D."/>
            <person name="Kolliker R."/>
            <person name="Studer B."/>
        </authorList>
    </citation>
    <scope>NUCLEOTIDE SEQUENCE</scope>
    <source>
        <strain evidence="21">02402/16</strain>
        <tissue evidence="21">Leaf</tissue>
    </source>
</reference>
<feature type="binding site" evidence="14">
    <location>
        <position position="892"/>
    </location>
    <ligand>
        <name>ATP</name>
        <dbReference type="ChEBI" id="CHEBI:30616"/>
    </ligand>
</feature>
<dbReference type="Proteomes" id="UP001231189">
    <property type="component" value="Unassembled WGS sequence"/>
</dbReference>
<comment type="caution">
    <text evidence="21">The sequence shown here is derived from an EMBL/GenBank/DDBJ whole genome shotgun (WGS) entry which is preliminary data.</text>
</comment>
<dbReference type="SFLD" id="SFLDS00003">
    <property type="entry name" value="Haloacid_Dehalogenase"/>
    <property type="match status" value="1"/>
</dbReference>
<dbReference type="FunFam" id="3.40.1110.10:FF:000025">
    <property type="entry name" value="Phospholipid-transporting ATPase"/>
    <property type="match status" value="1"/>
</dbReference>
<evidence type="ECO:0000256" key="8">
    <source>
        <dbReference type="ARBA" id="ARBA00022842"/>
    </source>
</evidence>
<evidence type="ECO:0000256" key="2">
    <source>
        <dbReference type="ARBA" id="ARBA00004308"/>
    </source>
</evidence>
<evidence type="ECO:0000256" key="11">
    <source>
        <dbReference type="ARBA" id="ARBA00023136"/>
    </source>
</evidence>
<feature type="compositionally biased region" description="Low complexity" evidence="17">
    <location>
        <begin position="42"/>
        <end position="56"/>
    </location>
</feature>
<feature type="region of interest" description="Disordered" evidence="17">
    <location>
        <begin position="1189"/>
        <end position="1208"/>
    </location>
</feature>
<name>A0AAD8WBH6_LOLMU</name>
<evidence type="ECO:0000256" key="7">
    <source>
        <dbReference type="ARBA" id="ARBA00022840"/>
    </source>
</evidence>
<feature type="binding site" evidence="14">
    <location>
        <position position="791"/>
    </location>
    <ligand>
        <name>ATP</name>
        <dbReference type="ChEBI" id="CHEBI:30616"/>
    </ligand>
</feature>
<evidence type="ECO:0000256" key="14">
    <source>
        <dbReference type="PIRSR" id="PIRSR606539-2"/>
    </source>
</evidence>
<keyword evidence="7 14" id="KW-0067">ATP-binding</keyword>
<evidence type="ECO:0000256" key="1">
    <source>
        <dbReference type="ARBA" id="ARBA00004141"/>
    </source>
</evidence>
<feature type="active site" description="4-aspartylphosphate intermediate" evidence="13">
    <location>
        <position position="504"/>
    </location>
</feature>
<dbReference type="SFLD" id="SFLDF00027">
    <property type="entry name" value="p-type_atpase"/>
    <property type="match status" value="1"/>
</dbReference>
<accession>A0AAD8WBH6</accession>
<dbReference type="EMBL" id="JAUUTY010000004">
    <property type="protein sequence ID" value="KAK1650416.1"/>
    <property type="molecule type" value="Genomic_DNA"/>
</dbReference>
<dbReference type="Pfam" id="PF13246">
    <property type="entry name" value="Cation_ATPase"/>
    <property type="match status" value="1"/>
</dbReference>
<dbReference type="InterPro" id="IPR023299">
    <property type="entry name" value="ATPase_P-typ_cyto_dom_N"/>
</dbReference>
<feature type="binding site" evidence="14">
    <location>
        <position position="611"/>
    </location>
    <ligand>
        <name>ATP</name>
        <dbReference type="ChEBI" id="CHEBI:30616"/>
    </ligand>
</feature>
<dbReference type="InterPro" id="IPR032630">
    <property type="entry name" value="P_typ_ATPase_c"/>
</dbReference>
<dbReference type="Pfam" id="PF16209">
    <property type="entry name" value="PhoLip_ATPase_N"/>
    <property type="match status" value="1"/>
</dbReference>